<protein>
    <submittedName>
        <fullName evidence="1">Uncharacterized protein</fullName>
    </submittedName>
</protein>
<dbReference type="AlphaFoldDB" id="A0A0U1PZQ5"/>
<name>A0A0U1PZQ5_9BURK</name>
<reference evidence="1 2" key="1">
    <citation type="submission" date="2015-05" db="EMBL/GenBank/DDBJ databases">
        <title>Draft genome sequence of Lampropedia sp. CT6, isolated from the microbial mat of a hot water spring, located at Manikaran, India.</title>
        <authorList>
            <person name="Tripathi C."/>
            <person name="Rani P."/>
            <person name="Mahato N.K."/>
            <person name="Lal R."/>
        </authorList>
    </citation>
    <scope>NUCLEOTIDE SEQUENCE [LARGE SCALE GENOMIC DNA]</scope>
    <source>
        <strain evidence="1 2">CT6</strain>
    </source>
</reference>
<dbReference type="EMBL" id="LBNQ01000023">
    <property type="protein sequence ID" value="KKW67951.1"/>
    <property type="molecule type" value="Genomic_DNA"/>
</dbReference>
<sequence>MEREDIHRHYSWQFKAGRVVDNSVPDSWLSAISSLCTNVDVLIQGELREGFHWLDIKEKHGMLSVSYAAPSALTEAIDALVDAADTACRQASTPATGILLRQVVGMPRRGPAYFAEDVLTAMDSAPH</sequence>
<accession>A0A0U1PZQ5</accession>
<dbReference type="OrthoDB" id="8909281at2"/>
<dbReference type="Proteomes" id="UP000050580">
    <property type="component" value="Unassembled WGS sequence"/>
</dbReference>
<evidence type="ECO:0000313" key="1">
    <source>
        <dbReference type="EMBL" id="KKW67951.1"/>
    </source>
</evidence>
<dbReference type="RefSeq" id="WP_046741654.1">
    <property type="nucleotide sequence ID" value="NZ_LBNQ01000023.1"/>
</dbReference>
<evidence type="ECO:0000313" key="2">
    <source>
        <dbReference type="Proteomes" id="UP000050580"/>
    </source>
</evidence>
<organism evidence="1 2">
    <name type="scientific">Lampropedia cohaerens</name>
    <dbReference type="NCBI Taxonomy" id="1610491"/>
    <lineage>
        <taxon>Bacteria</taxon>
        <taxon>Pseudomonadati</taxon>
        <taxon>Pseudomonadota</taxon>
        <taxon>Betaproteobacteria</taxon>
        <taxon>Burkholderiales</taxon>
        <taxon>Comamonadaceae</taxon>
        <taxon>Lampropedia</taxon>
    </lineage>
</organism>
<proteinExistence type="predicted"/>
<keyword evidence="2" id="KW-1185">Reference proteome</keyword>
<gene>
    <name evidence="1" type="ORF">AAV94_07190</name>
</gene>
<dbReference type="STRING" id="1610491.AAV94_07190"/>
<comment type="caution">
    <text evidence="1">The sequence shown here is derived from an EMBL/GenBank/DDBJ whole genome shotgun (WGS) entry which is preliminary data.</text>
</comment>